<keyword evidence="1" id="KW-0548">Nucleotidyltransferase</keyword>
<keyword evidence="1" id="KW-0808">Transferase</keyword>
<reference evidence="2 3" key="1">
    <citation type="submission" date="2015-04" db="EMBL/GenBank/DDBJ databases">
        <title>Complete Genome Sequence of K. oxytoca Bacteriophage PKO111.</title>
        <authorList>
            <person name="Lee J.-H."/>
            <person name="Park E.-A."/>
            <person name="Lee D.-H."/>
        </authorList>
    </citation>
    <scope>NUCLEOTIDE SEQUENCE [LARGE SCALE GENOMIC DNA]</scope>
</reference>
<dbReference type="EMBL" id="KR269720">
    <property type="protein sequence ID" value="AKJ73181.1"/>
    <property type="molecule type" value="Genomic_DNA"/>
</dbReference>
<organism evidence="2 3">
    <name type="scientific">Klebsiella phage PKO111</name>
    <dbReference type="NCBI Taxonomy" id="1654928"/>
    <lineage>
        <taxon>Viruses</taxon>
        <taxon>Duplodnaviria</taxon>
        <taxon>Heunggongvirae</taxon>
        <taxon>Uroviricota</taxon>
        <taxon>Caudoviricetes</taxon>
        <taxon>Pantevenvirales</taxon>
        <taxon>Straboviridae</taxon>
        <taxon>Tevenvirinae</taxon>
        <taxon>Jiaodavirus</taxon>
        <taxon>Jiaodavirus pko111</taxon>
    </lineage>
</organism>
<feature type="active site" evidence="1">
    <location>
        <position position="197"/>
    </location>
</feature>
<dbReference type="Gene3D" id="3.90.176.10">
    <property type="entry name" value="Toxin ADP-ribosyltransferase, Chain A, domain 1"/>
    <property type="match status" value="1"/>
</dbReference>
<comment type="function">
    <text evidence="1">ADP-ribosyltransferase that regulates transcription by ADP-ribosylation of host ribosomal protein S1. Additional identified targets include proteins involved in either translation or cellular metabolism such as elongation factor-Tu or trigger factor. Also reprograms the host's gene-expression system by RNAylating host ribosomal protein S1. ModB can attach NAD-capped RNAs to target proteins post-transcriptionally resulting in covalent RNA-protein conjugates.</text>
</comment>
<dbReference type="GeneID" id="29080632"/>
<evidence type="ECO:0000313" key="3">
    <source>
        <dbReference type="Proteomes" id="UP000202948"/>
    </source>
</evidence>
<keyword evidence="3" id="KW-1185">Reference proteome</keyword>
<dbReference type="HAMAP" id="MF_04142">
    <property type="entry name" value="MODB_T4"/>
    <property type="match status" value="1"/>
</dbReference>
<gene>
    <name evidence="1" type="primary">modB</name>
    <name evidence="2" type="ORF">PKO111_120</name>
</gene>
<comment type="similarity">
    <text evidence="1">Belongs to the Tevenvirinae NAD--protein ADP-ribosyltransferase modA family.</text>
</comment>
<sequence length="229" mass="26531">MASIVNPKISVLKIPESLESMTQTSIDVLNMLRARKGLPVYDLDQWNVLVSRFDCMEQSILWQCMNNKIGDAFHYKLDKIVRKHMNDNYDKLYRGLSRREAKAFYQSLISGTPFDFGKVSSFTVDECIAREFAGKWHYATHVIIQLNECEEAFDFHHNMKALLITAPDSEFMRPNDDWDNIASRRSADIEMIDKEQERMLPMGTKFKVTGHNKVEKSGLLMDYFSVTIA</sequence>
<dbReference type="EC" id="2.4.2.31" evidence="1"/>
<dbReference type="KEGG" id="vg:29080632"/>
<feature type="binding site" evidence="1">
    <location>
        <position position="94"/>
    </location>
    <ligand>
        <name>NAD(+)</name>
        <dbReference type="ChEBI" id="CHEBI:57540"/>
    </ligand>
</feature>
<dbReference type="GO" id="GO:0044423">
    <property type="term" value="C:virion component"/>
    <property type="evidence" value="ECO:0007669"/>
    <property type="project" value="UniProtKB-UniRule"/>
</dbReference>
<dbReference type="GO" id="GO:0016779">
    <property type="term" value="F:nucleotidyltransferase activity"/>
    <property type="evidence" value="ECO:0007669"/>
    <property type="project" value="UniProtKB-KW"/>
</dbReference>
<keyword evidence="1" id="KW-0328">Glycosyltransferase</keyword>
<proteinExistence type="inferred from homology"/>
<evidence type="ECO:0000256" key="1">
    <source>
        <dbReference type="HAMAP-Rule" id="MF_04142"/>
    </source>
</evidence>
<protein>
    <recommendedName>
        <fullName evidence="1">NAD--protein ADP-ribosyltransferase modB</fullName>
        <ecNumber evidence="1">2.4.2.31</ecNumber>
    </recommendedName>
</protein>
<dbReference type="RefSeq" id="YP_009289521.1">
    <property type="nucleotide sequence ID" value="NC_031095.1"/>
</dbReference>
<accession>A0A161BYV2</accession>
<comment type="catalytic activity">
    <reaction evidence="1">
        <text>L-arginyl-[protein] + NAD(+) = N(omega)-(ADP-D-ribosyl)-L-arginyl-[protein] + nicotinamide + H(+)</text>
        <dbReference type="Rhea" id="RHEA:19149"/>
        <dbReference type="Rhea" id="RHEA-COMP:10532"/>
        <dbReference type="Rhea" id="RHEA-COMP:15087"/>
        <dbReference type="ChEBI" id="CHEBI:15378"/>
        <dbReference type="ChEBI" id="CHEBI:17154"/>
        <dbReference type="ChEBI" id="CHEBI:29965"/>
        <dbReference type="ChEBI" id="CHEBI:57540"/>
        <dbReference type="ChEBI" id="CHEBI:142554"/>
        <dbReference type="EC" id="2.4.2.31"/>
    </reaction>
</comment>
<dbReference type="GO" id="GO:0106274">
    <property type="term" value="F:NAD+-protein-arginine ADP-ribosyltransferase activity"/>
    <property type="evidence" value="ECO:0007669"/>
    <property type="project" value="UniProtKB-UniRule"/>
</dbReference>
<keyword evidence="1" id="KW-0946">Virion</keyword>
<comment type="subcellular location">
    <subcellularLocation>
        <location evidence="1">Virion</location>
    </subcellularLocation>
    <text evidence="1">This protein is injected from the virion into the bacterial cell.</text>
</comment>
<name>A0A161BYV2_9CAUD</name>
<dbReference type="InterPro" id="IPR043662">
    <property type="entry name" value="ModB-like"/>
</dbReference>
<dbReference type="Proteomes" id="UP000202948">
    <property type="component" value="Segment"/>
</dbReference>
<evidence type="ECO:0000313" key="2">
    <source>
        <dbReference type="EMBL" id="AKJ73181.1"/>
    </source>
</evidence>